<dbReference type="PROSITE" id="PS50181">
    <property type="entry name" value="FBOX"/>
    <property type="match status" value="1"/>
</dbReference>
<dbReference type="Pfam" id="PF12937">
    <property type="entry name" value="F-box-like"/>
    <property type="match status" value="1"/>
</dbReference>
<accession>A0A8R1XYA4</accession>
<protein>
    <submittedName>
        <fullName evidence="2">F-box domain-containing protein</fullName>
    </submittedName>
</protein>
<dbReference type="InterPro" id="IPR001810">
    <property type="entry name" value="F-box_dom"/>
</dbReference>
<evidence type="ECO:0000313" key="2">
    <source>
        <dbReference type="EnsemblMetazoa" id="OVOC6331.1"/>
    </source>
</evidence>
<reference evidence="2" key="2">
    <citation type="submission" date="2022-06" db="UniProtKB">
        <authorList>
            <consortium name="EnsemblMetazoa"/>
        </authorList>
    </citation>
    <scope>IDENTIFICATION</scope>
</reference>
<proteinExistence type="predicted"/>
<dbReference type="AlphaFoldDB" id="A0A8R1XYA4"/>
<dbReference type="CDD" id="cd09917">
    <property type="entry name" value="F-box_SF"/>
    <property type="match status" value="1"/>
</dbReference>
<dbReference type="Proteomes" id="UP000024404">
    <property type="component" value="Unassembled WGS sequence"/>
</dbReference>
<dbReference type="EnsemblMetazoa" id="OVOC6331.1">
    <property type="protein sequence ID" value="OVOC6331.1"/>
    <property type="gene ID" value="WBGene00243140"/>
</dbReference>
<keyword evidence="3" id="KW-1185">Reference proteome</keyword>
<dbReference type="SUPFAM" id="SSF81383">
    <property type="entry name" value="F-box domain"/>
    <property type="match status" value="1"/>
</dbReference>
<dbReference type="Gene3D" id="1.20.1280.50">
    <property type="match status" value="1"/>
</dbReference>
<organism evidence="2 3">
    <name type="scientific">Onchocerca volvulus</name>
    <dbReference type="NCBI Taxonomy" id="6282"/>
    <lineage>
        <taxon>Eukaryota</taxon>
        <taxon>Metazoa</taxon>
        <taxon>Ecdysozoa</taxon>
        <taxon>Nematoda</taxon>
        <taxon>Chromadorea</taxon>
        <taxon>Rhabditida</taxon>
        <taxon>Spirurina</taxon>
        <taxon>Spiruromorpha</taxon>
        <taxon>Filarioidea</taxon>
        <taxon>Onchocercidae</taxon>
        <taxon>Onchocerca</taxon>
    </lineage>
</organism>
<feature type="domain" description="F-box" evidence="1">
    <location>
        <begin position="86"/>
        <end position="133"/>
    </location>
</feature>
<dbReference type="InterPro" id="IPR032675">
    <property type="entry name" value="LRR_dom_sf"/>
</dbReference>
<sequence length="602" mass="70326">MDAITESPERYWPVSSKYDTIDRKYKFFKAPHASRMQTYYPLIQLGRTSYSSSRRSAIAQKSQIPVGNEMDVDEFAVDSDVTKNTFTTINDLSNDILLTVFDYCHPIDLIHCFSLVSRRWNYLANHSALFTEVRVLVNELSLKYGSVKRFFQRTSQYLRKLCIDCSVPLPSAEVNALFDICFPHVIHLDIGSFKEMNIIFLKKLSNCFPNVETLHMDGVMRCSISDQNGKEWNEMLEMLFDDENIFPKMQNFFMGSVEQYCSKTNARLSTCKRPLNLLYIHQGATRVNFSEIKISPWKTTLTELYLGYSIENEDFRYIAELRNLKVFSLAICLYTLDEDIAPLKNLYNLEELRMHYGGQDCDLSTEGMIDLFTLPVKEPEKSFPYKLKHLEIADLHVCRTDLLKAIDQKHINIFLETEYIIRKLNISHYSCPELRTLGLSFNEYMGDEAMPFIISNFKRLVFLDLSNLGDSYKDEVWNNLNSDDLPDLHLLKLHGNEINIENLQRLNLKRPKLLISTKWNYFINWTKTENGCIFHDTFDGDIRAVENDLRQIDGFRDFTITSPLFWYDNKCGSRERILSHDTYLFVPVEKQPYEISVDDHSV</sequence>
<name>A0A8R1XYA4_ONCVO</name>
<evidence type="ECO:0000313" key="3">
    <source>
        <dbReference type="Proteomes" id="UP000024404"/>
    </source>
</evidence>
<dbReference type="SUPFAM" id="SSF52047">
    <property type="entry name" value="RNI-like"/>
    <property type="match status" value="1"/>
</dbReference>
<dbReference type="EMBL" id="CMVM020000170">
    <property type="status" value="NOT_ANNOTATED_CDS"/>
    <property type="molecule type" value="Genomic_DNA"/>
</dbReference>
<reference evidence="3" key="1">
    <citation type="submission" date="2013-10" db="EMBL/GenBank/DDBJ databases">
        <title>Genome sequencing of Onchocerca volvulus.</title>
        <authorList>
            <person name="Cotton J."/>
            <person name="Tsai J."/>
            <person name="Stanley E."/>
            <person name="Tracey A."/>
            <person name="Holroyd N."/>
            <person name="Lustigman S."/>
            <person name="Berriman M."/>
        </authorList>
    </citation>
    <scope>NUCLEOTIDE SEQUENCE</scope>
</reference>
<dbReference type="InterPro" id="IPR036047">
    <property type="entry name" value="F-box-like_dom_sf"/>
</dbReference>
<dbReference type="Gene3D" id="3.80.10.10">
    <property type="entry name" value="Ribonuclease Inhibitor"/>
    <property type="match status" value="1"/>
</dbReference>
<evidence type="ECO:0000259" key="1">
    <source>
        <dbReference type="PROSITE" id="PS50181"/>
    </source>
</evidence>
<dbReference type="OMA" id="KHERHIP"/>